<name>A0A2Z4YEU1_RHILE</name>
<sequence>MNRHRWYKTEWGLPLSEIKNGLASRRFLPGGLDGFMLEQTREDRIFGSYIERLTTIETVVDPFGQQASFERTEYRKSEFVISRAGRFGLELINPNRSASRLISKFLEASNYQFVLTSMYIDPIKWANKCADLLNRRFKIESLTAGEIAIGGGISGELSLKGQGDILLAAQSALDGKTYQVEKIQLQFEGIPGGVVLTSSGTLVARSQSANLVIDCAREAINLSQSN</sequence>
<proteinExistence type="predicted"/>
<dbReference type="RefSeq" id="WP_162710293.1">
    <property type="nucleotide sequence ID" value="NZ_CP030760.1"/>
</dbReference>
<dbReference type="AlphaFoldDB" id="A0A2Z4YEU1"/>
<reference evidence="1 2" key="1">
    <citation type="submission" date="2018-07" db="EMBL/GenBank/DDBJ databases">
        <title>Rhizobium leguminosarum strain:ATCC 14479 Genome sequencing and assembly.</title>
        <authorList>
            <person name="Chakraborty R."/>
        </authorList>
    </citation>
    <scope>NUCLEOTIDE SEQUENCE [LARGE SCALE GENOMIC DNA]</scope>
    <source>
        <strain evidence="1 2">ATCC 14479</strain>
    </source>
</reference>
<dbReference type="EMBL" id="CP030760">
    <property type="protein sequence ID" value="AXA39824.1"/>
    <property type="molecule type" value="Genomic_DNA"/>
</dbReference>
<accession>A0A2Z4YEU1</accession>
<evidence type="ECO:0000313" key="1">
    <source>
        <dbReference type="EMBL" id="AXA39824.1"/>
    </source>
</evidence>
<organism evidence="1 2">
    <name type="scientific">Rhizobium leguminosarum</name>
    <dbReference type="NCBI Taxonomy" id="384"/>
    <lineage>
        <taxon>Bacteria</taxon>
        <taxon>Pseudomonadati</taxon>
        <taxon>Pseudomonadota</taxon>
        <taxon>Alphaproteobacteria</taxon>
        <taxon>Hyphomicrobiales</taxon>
        <taxon>Rhizobiaceae</taxon>
        <taxon>Rhizobium/Agrobacterium group</taxon>
        <taxon>Rhizobium</taxon>
    </lineage>
</organism>
<dbReference type="Proteomes" id="UP000251166">
    <property type="component" value="Chromosome"/>
</dbReference>
<gene>
    <name evidence="1" type="ORF">DLJ82_2231</name>
</gene>
<protein>
    <submittedName>
        <fullName evidence="1">Uncharacterized protein</fullName>
    </submittedName>
</protein>
<evidence type="ECO:0000313" key="2">
    <source>
        <dbReference type="Proteomes" id="UP000251166"/>
    </source>
</evidence>